<dbReference type="InterPro" id="IPR007730">
    <property type="entry name" value="SPOR-like_dom"/>
</dbReference>
<dbReference type="InterPro" id="IPR036680">
    <property type="entry name" value="SPOR-like_sf"/>
</dbReference>
<evidence type="ECO:0000256" key="1">
    <source>
        <dbReference type="SAM" id="Coils"/>
    </source>
</evidence>
<evidence type="ECO:0000313" key="5">
    <source>
        <dbReference type="EMBL" id="GAC16059.1"/>
    </source>
</evidence>
<keyword evidence="3" id="KW-0472">Membrane</keyword>
<evidence type="ECO:0000256" key="3">
    <source>
        <dbReference type="SAM" id="Phobius"/>
    </source>
</evidence>
<dbReference type="AlphaFoldDB" id="K6X610"/>
<feature type="transmembrane region" description="Helical" evidence="3">
    <location>
        <begin position="204"/>
        <end position="225"/>
    </location>
</feature>
<dbReference type="Gene3D" id="3.30.70.1070">
    <property type="entry name" value="Sporulation related repeat"/>
    <property type="match status" value="1"/>
</dbReference>
<reference evidence="5 6" key="1">
    <citation type="journal article" date="2017" name="Antonie Van Leeuwenhoek">
        <title>Rhizobium rhizosphaerae sp. nov., a novel species isolated from rice rhizosphere.</title>
        <authorList>
            <person name="Zhao J.J."/>
            <person name="Zhang J."/>
            <person name="Zhang R.J."/>
            <person name="Zhang C.W."/>
            <person name="Yin H.Q."/>
            <person name="Zhang X.X."/>
        </authorList>
    </citation>
    <scope>NUCLEOTIDE SEQUENCE [LARGE SCALE GENOMIC DNA]</scope>
    <source>
        <strain evidence="5 6">E3</strain>
    </source>
</reference>
<keyword evidence="3" id="KW-0812">Transmembrane</keyword>
<protein>
    <submittedName>
        <fullName evidence="5">DamX protein</fullName>
    </submittedName>
</protein>
<feature type="domain" description="SPOR" evidence="4">
    <location>
        <begin position="368"/>
        <end position="447"/>
    </location>
</feature>
<dbReference type="RefSeq" id="WP_008845862.1">
    <property type="nucleotide sequence ID" value="NZ_BAEN01000065.1"/>
</dbReference>
<dbReference type="PROSITE" id="PS51724">
    <property type="entry name" value="SPOR"/>
    <property type="match status" value="1"/>
</dbReference>
<organism evidence="5 6">
    <name type="scientific">Aliiglaciecola lipolytica E3</name>
    <dbReference type="NCBI Taxonomy" id="1127673"/>
    <lineage>
        <taxon>Bacteria</taxon>
        <taxon>Pseudomonadati</taxon>
        <taxon>Pseudomonadota</taxon>
        <taxon>Gammaproteobacteria</taxon>
        <taxon>Alteromonadales</taxon>
        <taxon>Alteromonadaceae</taxon>
        <taxon>Aliiglaciecola</taxon>
    </lineage>
</organism>
<keyword evidence="6" id="KW-1185">Reference proteome</keyword>
<dbReference type="eggNOG" id="COG3266">
    <property type="taxonomic scope" value="Bacteria"/>
</dbReference>
<dbReference type="STRING" id="1127673.GLIP_3445"/>
<keyword evidence="1" id="KW-0175">Coiled coil</keyword>
<dbReference type="GO" id="GO:0042834">
    <property type="term" value="F:peptidoglycan binding"/>
    <property type="evidence" value="ECO:0007669"/>
    <property type="project" value="InterPro"/>
</dbReference>
<dbReference type="EMBL" id="BAEN01000065">
    <property type="protein sequence ID" value="GAC16059.1"/>
    <property type="molecule type" value="Genomic_DNA"/>
</dbReference>
<feature type="compositionally biased region" description="Polar residues" evidence="2">
    <location>
        <begin position="317"/>
        <end position="326"/>
    </location>
</feature>
<name>K6X610_9ALTE</name>
<evidence type="ECO:0000313" key="6">
    <source>
        <dbReference type="Proteomes" id="UP000006334"/>
    </source>
</evidence>
<feature type="coiled-coil region" evidence="1">
    <location>
        <begin position="262"/>
        <end position="289"/>
    </location>
</feature>
<comment type="caution">
    <text evidence="5">The sequence shown here is derived from an EMBL/GenBank/DDBJ whole genome shotgun (WGS) entry which is preliminary data.</text>
</comment>
<accession>K6X610</accession>
<dbReference type="Proteomes" id="UP000006334">
    <property type="component" value="Unassembled WGS sequence"/>
</dbReference>
<gene>
    <name evidence="5" type="primary">damX</name>
    <name evidence="5" type="ORF">GLIP_3445</name>
</gene>
<evidence type="ECO:0000256" key="2">
    <source>
        <dbReference type="SAM" id="MobiDB-lite"/>
    </source>
</evidence>
<evidence type="ECO:0000259" key="4">
    <source>
        <dbReference type="PROSITE" id="PS51724"/>
    </source>
</evidence>
<feature type="compositionally biased region" description="Acidic residues" evidence="2">
    <location>
        <begin position="332"/>
        <end position="346"/>
    </location>
</feature>
<proteinExistence type="predicted"/>
<keyword evidence="3" id="KW-1133">Transmembrane helix</keyword>
<sequence length="460" mass="52487">MAINELHSRLEYLVSYSSQLIFISCESLSQQQSSLQQFIANQHENTEVAFINGESQLRDSDYRNEIYRQLVSAPLSPNDPLDKQLIQQIPKDSGPILICICAAQHISTSLLNELWRLVLKNKDLNKGHHLNVLLFGNAQWTQSAKTNLAQDNQHLPILLSNEIVSSNQIADNLSQSIRQRRARIERQFNTLEEVDSGSIIRKPIFKLVAGLVFIGIFFMLVFWQYPDEINQFIDPQSTKVDIAQKAPIEQEAIDAVKKQDDNNSVTEHIDQAEKAIEEVQQSLEQNISDQEPNEEQTENGQELVTSWQKEVDKQQQRDLQQVTESPPKQEDVNEQDDESKQEDGQDSTDSNTDNDTAEQQLQSHPILSLQDNLFVLQLAAMSEESIALQFIQQHGLEDSHWLYTTQRFGGDWHVVIFKKSFANIQLARQYIAALPDSIDKTVPFAKSVKQIKEELAVSQQ</sequence>
<dbReference type="OrthoDB" id="6189127at2"/>
<feature type="region of interest" description="Disordered" evidence="2">
    <location>
        <begin position="308"/>
        <end position="362"/>
    </location>
</feature>